<dbReference type="Proteomes" id="UP000008549">
    <property type="component" value="Unassembled WGS sequence"/>
</dbReference>
<evidence type="ECO:0000313" key="5">
    <source>
        <dbReference type="WormBase" id="CBG15981"/>
    </source>
</evidence>
<gene>
    <name evidence="3 5" type="ORF">CBG15981</name>
    <name evidence="3" type="ORF">CBG_15981</name>
</gene>
<feature type="region of interest" description="Disordered" evidence="1">
    <location>
        <begin position="288"/>
        <end position="307"/>
    </location>
</feature>
<dbReference type="GeneID" id="8585364"/>
<dbReference type="STRING" id="6238.A8XNC9"/>
<dbReference type="PROSITE" id="PS50013">
    <property type="entry name" value="CHROMO_2"/>
    <property type="match status" value="1"/>
</dbReference>
<dbReference type="InParanoid" id="A8XNC9"/>
<dbReference type="RefSeq" id="XP_002643370.1">
    <property type="nucleotide sequence ID" value="XM_002643324.1"/>
</dbReference>
<dbReference type="Pfam" id="PF00385">
    <property type="entry name" value="Chromo"/>
    <property type="match status" value="1"/>
</dbReference>
<reference evidence="3 4" key="1">
    <citation type="journal article" date="2003" name="PLoS Biol.">
        <title>The genome sequence of Caenorhabditis briggsae: a platform for comparative genomics.</title>
        <authorList>
            <person name="Stein L.D."/>
            <person name="Bao Z."/>
            <person name="Blasiar D."/>
            <person name="Blumenthal T."/>
            <person name="Brent M.R."/>
            <person name="Chen N."/>
            <person name="Chinwalla A."/>
            <person name="Clarke L."/>
            <person name="Clee C."/>
            <person name="Coghlan A."/>
            <person name="Coulson A."/>
            <person name="D'Eustachio P."/>
            <person name="Fitch D.H."/>
            <person name="Fulton L.A."/>
            <person name="Fulton R.E."/>
            <person name="Griffiths-Jones S."/>
            <person name="Harris T.W."/>
            <person name="Hillier L.W."/>
            <person name="Kamath R."/>
            <person name="Kuwabara P.E."/>
            <person name="Mardis E.R."/>
            <person name="Marra M.A."/>
            <person name="Miner T.L."/>
            <person name="Minx P."/>
            <person name="Mullikin J.C."/>
            <person name="Plumb R.W."/>
            <person name="Rogers J."/>
            <person name="Schein J.E."/>
            <person name="Sohrmann M."/>
            <person name="Spieth J."/>
            <person name="Stajich J.E."/>
            <person name="Wei C."/>
            <person name="Willey D."/>
            <person name="Wilson R.K."/>
            <person name="Durbin R."/>
            <person name="Waterston R.H."/>
        </authorList>
    </citation>
    <scope>NUCLEOTIDE SEQUENCE [LARGE SCALE GENOMIC DNA]</scope>
    <source>
        <strain evidence="3 4">AF16</strain>
    </source>
</reference>
<dbReference type="PANTHER" id="PTHR12348">
    <property type="entry name" value="TSC22"/>
    <property type="match status" value="1"/>
</dbReference>
<accession>A8XNC9</accession>
<dbReference type="Gene3D" id="2.40.50.40">
    <property type="match status" value="1"/>
</dbReference>
<evidence type="ECO:0000313" key="4">
    <source>
        <dbReference type="Proteomes" id="UP000008549"/>
    </source>
</evidence>
<feature type="compositionally biased region" description="Low complexity" evidence="1">
    <location>
        <begin position="126"/>
        <end position="145"/>
    </location>
</feature>
<organism evidence="3 4">
    <name type="scientific">Caenorhabditis briggsae</name>
    <dbReference type="NCBI Taxonomy" id="6238"/>
    <lineage>
        <taxon>Eukaryota</taxon>
        <taxon>Metazoa</taxon>
        <taxon>Ecdysozoa</taxon>
        <taxon>Nematoda</taxon>
        <taxon>Chromadorea</taxon>
        <taxon>Rhabditida</taxon>
        <taxon>Rhabditina</taxon>
        <taxon>Rhabditomorpha</taxon>
        <taxon>Rhabditoidea</taxon>
        <taxon>Rhabditidae</taxon>
        <taxon>Peloderinae</taxon>
        <taxon>Caenorhabditis</taxon>
    </lineage>
</organism>
<feature type="region of interest" description="Disordered" evidence="1">
    <location>
        <begin position="364"/>
        <end position="388"/>
    </location>
</feature>
<feature type="region of interest" description="Disordered" evidence="1">
    <location>
        <begin position="447"/>
        <end position="481"/>
    </location>
</feature>
<protein>
    <submittedName>
        <fullName evidence="3">Protein CBG15981</fullName>
    </submittedName>
</protein>
<dbReference type="AlphaFoldDB" id="A8XNC9"/>
<feature type="domain" description="Chromo" evidence="2">
    <location>
        <begin position="25"/>
        <end position="85"/>
    </location>
</feature>
<name>A8XNC9_CAEBR</name>
<dbReference type="InterPro" id="IPR016197">
    <property type="entry name" value="Chromo-like_dom_sf"/>
</dbReference>
<dbReference type="SUPFAM" id="SSF54160">
    <property type="entry name" value="Chromo domain-like"/>
    <property type="match status" value="1"/>
</dbReference>
<feature type="compositionally biased region" description="Polar residues" evidence="1">
    <location>
        <begin position="178"/>
        <end position="189"/>
    </location>
</feature>
<dbReference type="PANTHER" id="PTHR12348:SF27">
    <property type="entry name" value="FLOCCULATION PROTEIN FLO11-RELATED"/>
    <property type="match status" value="1"/>
</dbReference>
<keyword evidence="4" id="KW-1185">Reference proteome</keyword>
<dbReference type="CDD" id="cd00024">
    <property type="entry name" value="CD_CSD"/>
    <property type="match status" value="1"/>
</dbReference>
<dbReference type="InterPro" id="IPR023780">
    <property type="entry name" value="Chromo_domain"/>
</dbReference>
<dbReference type="WormBase" id="CBG15981">
    <property type="protein sequence ID" value="CBP48208"/>
    <property type="gene ID" value="WBGene00036066"/>
</dbReference>
<sequence length="508" mass="55990">MQYAEVINEYRQTVDPSRTLSKQNYEIDTIIKSRSIGNKKEYLIKWKGYDHVIWNSWLAESELKNSPRILTEFLAYDSDSNASPNAPRSSNVVAPSPVSPLSSVSGSGSSASLFTVKLKGKGSSDSTGYTANSNSSSSSKYTTKTVPLKTTSSRNKNKNSDEMNGDVIKKRRIENCGDSASFSTKSVDTNRPHSRSRSSSTDSIQMDHIVTYPESDGGSTSDSDDEGAQPPNDYRISDTGLAVAPWPIPPPTLIGDRVLPPRNIIFDGFHQGNKMAALFNESLRKVNEQQPPTIIEEDESPKRANRPQDLQGFSILAEKWRSSSSDDSDDSLPVGSYISTNSTPGRFCKSVDFRPLRRDPDLTGLDSCSTVPSTPIHKKNPPLPLTMASSASQSRFKVVPVETRYKRDRWTCVDYYDSLRDPYFSPGKQAIPKPTAVIKKEEIVNRSSRSLSDIHPSSSPSVVQTSGIPKPASHLVSPNPKPVYTVPKTVPAITTVKTLIERRPNRQI</sequence>
<reference evidence="3 4" key="2">
    <citation type="journal article" date="2011" name="PLoS Genet.">
        <title>Caenorhabditis briggsae recombinant inbred line genotypes reveal inter-strain incompatibility and the evolution of recombination.</title>
        <authorList>
            <person name="Ross J.A."/>
            <person name="Koboldt D.C."/>
            <person name="Staisch J.E."/>
            <person name="Chamberlin H.M."/>
            <person name="Gupta B.P."/>
            <person name="Miller R.D."/>
            <person name="Baird S.E."/>
            <person name="Haag E.S."/>
        </authorList>
    </citation>
    <scope>NUCLEOTIDE SEQUENCE [LARGE SCALE GENOMIC DNA]</scope>
    <source>
        <strain evidence="3 4">AF16</strain>
    </source>
</reference>
<dbReference type="InterPro" id="IPR000953">
    <property type="entry name" value="Chromo/chromo_shadow_dom"/>
</dbReference>
<dbReference type="HOGENOM" id="CLU_536638_0_0_1"/>
<dbReference type="CTD" id="8585364"/>
<feature type="region of interest" description="Disordered" evidence="1">
    <location>
        <begin position="81"/>
        <end position="108"/>
    </location>
</feature>
<feature type="region of interest" description="Disordered" evidence="1">
    <location>
        <begin position="120"/>
        <end position="238"/>
    </location>
</feature>
<feature type="compositionally biased region" description="Low complexity" evidence="1">
    <location>
        <begin position="447"/>
        <end position="461"/>
    </location>
</feature>
<dbReference type="EMBL" id="HE600995">
    <property type="protein sequence ID" value="CAP34360.1"/>
    <property type="molecule type" value="Genomic_DNA"/>
</dbReference>
<dbReference type="KEGG" id="cbr:CBG_15981"/>
<proteinExistence type="predicted"/>
<evidence type="ECO:0000313" key="3">
    <source>
        <dbReference type="EMBL" id="CAP34360.1"/>
    </source>
</evidence>
<dbReference type="eggNOG" id="KOG4797">
    <property type="taxonomic scope" value="Eukaryota"/>
</dbReference>
<evidence type="ECO:0000256" key="1">
    <source>
        <dbReference type="SAM" id="MobiDB-lite"/>
    </source>
</evidence>
<evidence type="ECO:0000259" key="2">
    <source>
        <dbReference type="PROSITE" id="PS50013"/>
    </source>
</evidence>